<keyword evidence="2" id="KW-0963">Cytoplasm</keyword>
<sequence>MSNDYPKEIYYYGQQFLPSDFIALKPEFAAERKAMRLLQRQNEECKYIAEENQIAYAIVPAEEHFIGLMTGESLDQEEMNEEFNFILTCEEKPQLLVDKKLNHSFLANGKKVLAAGSLIFSQGILIGLTNNSGHYRPTDEQMLAVIKALHSASDYHLRYYRSYVSDPAKTYAVQELLDLDTFAEASPLGDEEILLESGKRQVISGYDNDSSRSQSGRRFGLNLACELNEEYRITITRHSFFQETIAENNTPPSMNYTMQ</sequence>
<proteinExistence type="predicted"/>
<keyword evidence="4" id="KW-1185">Reference proteome</keyword>
<dbReference type="RefSeq" id="WP_058531755.1">
    <property type="nucleotide sequence ID" value="NZ_CAAAIN010000005.1"/>
</dbReference>
<reference evidence="3 4" key="1">
    <citation type="submission" date="2015-11" db="EMBL/GenBank/DDBJ databases">
        <title>Genomic analysis of 38 Legionella species identifies large and diverse effector repertoires.</title>
        <authorList>
            <person name="Burstein D."/>
            <person name="Amaro F."/>
            <person name="Zusman T."/>
            <person name="Lifshitz Z."/>
            <person name="Cohen O."/>
            <person name="Gilbert J.A."/>
            <person name="Pupko T."/>
            <person name="Shuman H.A."/>
            <person name="Segal G."/>
        </authorList>
    </citation>
    <scope>NUCLEOTIDE SEQUENCE [LARGE SCALE GENOMIC DNA]</scope>
    <source>
        <strain evidence="3 4">WA-270A-C2</strain>
    </source>
</reference>
<name>A0A0W0XQ86_9GAMM</name>
<accession>A0A0W0XQ86</accession>
<dbReference type="PANTHER" id="PTHR31250">
    <property type="entry name" value="IQ DOMAIN-CONTAINING PROTEIN IQM3"/>
    <property type="match status" value="1"/>
</dbReference>
<comment type="subcellular location">
    <subcellularLocation>
        <location evidence="1">Cytoplasm</location>
    </subcellularLocation>
</comment>
<organism evidence="3 4">
    <name type="scientific">Legionella rubrilucens</name>
    <dbReference type="NCBI Taxonomy" id="458"/>
    <lineage>
        <taxon>Bacteria</taxon>
        <taxon>Pseudomonadati</taxon>
        <taxon>Pseudomonadota</taxon>
        <taxon>Gammaproteobacteria</taxon>
        <taxon>Legionellales</taxon>
        <taxon>Legionellaceae</taxon>
        <taxon>Legionella</taxon>
    </lineage>
</organism>
<dbReference type="OrthoDB" id="5653635at2"/>
<gene>
    <name evidence="3" type="ORF">Lrub_1666</name>
</gene>
<evidence type="ECO:0000256" key="1">
    <source>
        <dbReference type="ARBA" id="ARBA00004496"/>
    </source>
</evidence>
<evidence type="ECO:0000313" key="4">
    <source>
        <dbReference type="Proteomes" id="UP000054608"/>
    </source>
</evidence>
<dbReference type="PATRIC" id="fig|458.5.peg.1741"/>
<dbReference type="GO" id="GO:0005737">
    <property type="term" value="C:cytoplasm"/>
    <property type="evidence" value="ECO:0007669"/>
    <property type="project" value="UniProtKB-SubCell"/>
</dbReference>
<evidence type="ECO:0000256" key="2">
    <source>
        <dbReference type="ARBA" id="ARBA00022490"/>
    </source>
</evidence>
<evidence type="ECO:0000313" key="3">
    <source>
        <dbReference type="EMBL" id="KTD46744.1"/>
    </source>
</evidence>
<comment type="caution">
    <text evidence="3">The sequence shown here is derived from an EMBL/GenBank/DDBJ whole genome shotgun (WGS) entry which is preliminary data.</text>
</comment>
<dbReference type="InterPro" id="IPR044159">
    <property type="entry name" value="IQM"/>
</dbReference>
<dbReference type="PANTHER" id="PTHR31250:SF27">
    <property type="entry name" value="IQ DOMAIN-CONTAINING PROTEIN IQM5"/>
    <property type="match status" value="1"/>
</dbReference>
<protein>
    <submittedName>
        <fullName evidence="3">Uncharacterized protein</fullName>
    </submittedName>
</protein>
<dbReference type="STRING" id="458.Lrub_1666"/>
<dbReference type="EMBL" id="LNYT01000020">
    <property type="protein sequence ID" value="KTD46744.1"/>
    <property type="molecule type" value="Genomic_DNA"/>
</dbReference>
<dbReference type="Proteomes" id="UP000054608">
    <property type="component" value="Unassembled WGS sequence"/>
</dbReference>
<dbReference type="AlphaFoldDB" id="A0A0W0XQ86"/>